<dbReference type="PANTHER" id="PTHR30294:SF29">
    <property type="entry name" value="MULTIDRUG ABC TRANSPORTER PERMEASE YBHS-RELATED"/>
    <property type="match status" value="1"/>
</dbReference>
<dbReference type="RefSeq" id="WP_104812187.1">
    <property type="nucleotide sequence ID" value="NZ_MQUB01000001.1"/>
</dbReference>
<feature type="transmembrane region" description="Helical" evidence="6">
    <location>
        <begin position="216"/>
        <end position="234"/>
    </location>
</feature>
<dbReference type="AlphaFoldDB" id="A0A2S7KNU7"/>
<keyword evidence="2" id="KW-1003">Cell membrane</keyword>
<evidence type="ECO:0000256" key="3">
    <source>
        <dbReference type="ARBA" id="ARBA00022692"/>
    </source>
</evidence>
<keyword evidence="4 6" id="KW-1133">Transmembrane helix</keyword>
<dbReference type="Pfam" id="PF12679">
    <property type="entry name" value="ABC2_membrane_2"/>
    <property type="match status" value="1"/>
</dbReference>
<gene>
    <name evidence="7" type="ORF">BST85_04570</name>
</gene>
<keyword evidence="8" id="KW-1185">Reference proteome</keyword>
<dbReference type="OrthoDB" id="9794512at2"/>
<dbReference type="Proteomes" id="UP000239800">
    <property type="component" value="Unassembled WGS sequence"/>
</dbReference>
<feature type="transmembrane region" description="Helical" evidence="6">
    <location>
        <begin position="139"/>
        <end position="158"/>
    </location>
</feature>
<evidence type="ECO:0000256" key="1">
    <source>
        <dbReference type="ARBA" id="ARBA00004651"/>
    </source>
</evidence>
<dbReference type="NCBIfam" id="TIGR03518">
    <property type="entry name" value="ABC_perm_GldF"/>
    <property type="match status" value="1"/>
</dbReference>
<dbReference type="GO" id="GO:0140359">
    <property type="term" value="F:ABC-type transporter activity"/>
    <property type="evidence" value="ECO:0007669"/>
    <property type="project" value="InterPro"/>
</dbReference>
<keyword evidence="5 6" id="KW-0472">Membrane</keyword>
<reference evidence="7 8" key="1">
    <citation type="submission" date="2016-11" db="EMBL/GenBank/DDBJ databases">
        <title>Trade-off between light-utilization and light-protection in marine flavobacteria.</title>
        <authorList>
            <person name="Kumagai Y."/>
        </authorList>
    </citation>
    <scope>NUCLEOTIDE SEQUENCE [LARGE SCALE GENOMIC DNA]</scope>
    <source>
        <strain evidence="7 8">NBRC 107741</strain>
    </source>
</reference>
<dbReference type="InterPro" id="IPR019860">
    <property type="entry name" value="Motility-assoc_ABC_perm_GldF"/>
</dbReference>
<evidence type="ECO:0000256" key="2">
    <source>
        <dbReference type="ARBA" id="ARBA00022475"/>
    </source>
</evidence>
<comment type="subcellular location">
    <subcellularLocation>
        <location evidence="1">Cell membrane</location>
        <topology evidence="1">Multi-pass membrane protein</topology>
    </subcellularLocation>
</comment>
<accession>A0A2S7KNU7</accession>
<proteinExistence type="predicted"/>
<feature type="transmembrane region" description="Helical" evidence="6">
    <location>
        <begin position="56"/>
        <end position="74"/>
    </location>
</feature>
<feature type="transmembrane region" description="Helical" evidence="6">
    <location>
        <begin position="95"/>
        <end position="119"/>
    </location>
</feature>
<feature type="transmembrane region" description="Helical" evidence="6">
    <location>
        <begin position="165"/>
        <end position="182"/>
    </location>
</feature>
<evidence type="ECO:0000313" key="7">
    <source>
        <dbReference type="EMBL" id="PQB04258.1"/>
    </source>
</evidence>
<evidence type="ECO:0000256" key="6">
    <source>
        <dbReference type="SAM" id="Phobius"/>
    </source>
</evidence>
<organism evidence="7 8">
    <name type="scientific">Aureitalea marina</name>
    <dbReference type="NCBI Taxonomy" id="930804"/>
    <lineage>
        <taxon>Bacteria</taxon>
        <taxon>Pseudomonadati</taxon>
        <taxon>Bacteroidota</taxon>
        <taxon>Flavobacteriia</taxon>
        <taxon>Flavobacteriales</taxon>
        <taxon>Flavobacteriaceae</taxon>
        <taxon>Aureitalea</taxon>
    </lineage>
</organism>
<evidence type="ECO:0000256" key="5">
    <source>
        <dbReference type="ARBA" id="ARBA00023136"/>
    </source>
</evidence>
<dbReference type="GO" id="GO:0005886">
    <property type="term" value="C:plasma membrane"/>
    <property type="evidence" value="ECO:0007669"/>
    <property type="project" value="UniProtKB-SubCell"/>
</dbReference>
<dbReference type="PANTHER" id="PTHR30294">
    <property type="entry name" value="MEMBRANE COMPONENT OF ABC TRANSPORTER YHHJ-RELATED"/>
    <property type="match status" value="1"/>
</dbReference>
<keyword evidence="3 6" id="KW-0812">Transmembrane</keyword>
<protein>
    <submittedName>
        <fullName evidence="7">Gliding motility-associated ABC transporter permease subunit GldF</fullName>
    </submittedName>
</protein>
<sequence>MIAVARREISYFFSSATGYLVIGLFLLTSGLFLWVFPGDYQILDAGFADLGAFFDLAPLLMLILIPGICMRSISEERRMGTLQMLLTRPISTWQLVLGKFTGAFLLMLLALIPTLTYVWTISEMSLIPGNWDLGVVLGSYFGLLFLAAAYTAIGLFCSSLSSNQIVAFLMAVILIFLIYFGLNSLTELSGQEIFSKLGMQSHFDSMSRGVLDSDDLIYFLTVTILFLWMTKISLESKR</sequence>
<dbReference type="InterPro" id="IPR051449">
    <property type="entry name" value="ABC-2_transporter_component"/>
</dbReference>
<dbReference type="EMBL" id="MQUB01000001">
    <property type="protein sequence ID" value="PQB04258.1"/>
    <property type="molecule type" value="Genomic_DNA"/>
</dbReference>
<name>A0A2S7KNU7_9FLAO</name>
<comment type="caution">
    <text evidence="7">The sequence shown here is derived from an EMBL/GenBank/DDBJ whole genome shotgun (WGS) entry which is preliminary data.</text>
</comment>
<evidence type="ECO:0000256" key="4">
    <source>
        <dbReference type="ARBA" id="ARBA00022989"/>
    </source>
</evidence>
<feature type="transmembrane region" description="Helical" evidence="6">
    <location>
        <begin position="12"/>
        <end position="36"/>
    </location>
</feature>
<evidence type="ECO:0000313" key="8">
    <source>
        <dbReference type="Proteomes" id="UP000239800"/>
    </source>
</evidence>